<evidence type="ECO:0000256" key="2">
    <source>
        <dbReference type="ARBA" id="ARBA00023125"/>
    </source>
</evidence>
<dbReference type="GO" id="GO:0003677">
    <property type="term" value="F:DNA binding"/>
    <property type="evidence" value="ECO:0007669"/>
    <property type="project" value="UniProtKB-KW"/>
</dbReference>
<dbReference type="Pfam" id="PF09339">
    <property type="entry name" value="HTH_IclR"/>
    <property type="match status" value="1"/>
</dbReference>
<dbReference type="PROSITE" id="PS51077">
    <property type="entry name" value="HTH_ICLR"/>
    <property type="match status" value="1"/>
</dbReference>
<evidence type="ECO:0000259" key="6">
    <source>
        <dbReference type="PROSITE" id="PS51077"/>
    </source>
</evidence>
<dbReference type="SUPFAM" id="SSF55781">
    <property type="entry name" value="GAF domain-like"/>
    <property type="match status" value="1"/>
</dbReference>
<sequence length="256" mass="28626">MTERLIQSVERAADILELFVATYPELSIKEISDHLGLSKSTVHGIIKTLEHRGYLQQNSDNQKYRLGVKLFELGNFVGKHLDIGNIARPIIRKLVEELNETVHLTVFERDEVIYIEKLEGSRALTIYSHIGKRAPIYCTGVGKAILAHQSEAEVDRLLLKSDLKPFTDFTLTNIEDIKNHLATVRGQGYAVDDEEIELGLKCIAAPIFNHQGKVVSSISCAAPKMRLDEEKLPKVITGIKAAAAEISRQLGYKDTH</sequence>
<organism evidence="8 9">
    <name type="scientific">Neobacillus novalis</name>
    <dbReference type="NCBI Taxonomy" id="220687"/>
    <lineage>
        <taxon>Bacteria</taxon>
        <taxon>Bacillati</taxon>
        <taxon>Bacillota</taxon>
        <taxon>Bacilli</taxon>
        <taxon>Bacillales</taxon>
        <taxon>Bacillaceae</taxon>
        <taxon>Neobacillus</taxon>
    </lineage>
</organism>
<evidence type="ECO:0000256" key="3">
    <source>
        <dbReference type="ARBA" id="ARBA00023163"/>
    </source>
</evidence>
<dbReference type="Gene3D" id="1.10.10.10">
    <property type="entry name" value="Winged helix-like DNA-binding domain superfamily/Winged helix DNA-binding domain"/>
    <property type="match status" value="1"/>
</dbReference>
<evidence type="ECO:0000313" key="9">
    <source>
        <dbReference type="Proteomes" id="UP001178288"/>
    </source>
</evidence>
<dbReference type="PANTHER" id="PTHR30136:SF24">
    <property type="entry name" value="HTH-TYPE TRANSCRIPTIONAL REPRESSOR ALLR"/>
    <property type="match status" value="1"/>
</dbReference>
<dbReference type="InterPro" id="IPR005471">
    <property type="entry name" value="Tscrpt_reg_IclR_N"/>
</dbReference>
<keyword evidence="3" id="KW-0804">Transcription</keyword>
<dbReference type="InterPro" id="IPR029016">
    <property type="entry name" value="GAF-like_dom_sf"/>
</dbReference>
<dbReference type="GO" id="GO:0045892">
    <property type="term" value="P:negative regulation of DNA-templated transcription"/>
    <property type="evidence" value="ECO:0007669"/>
    <property type="project" value="TreeGrafter"/>
</dbReference>
<dbReference type="SUPFAM" id="SSF46785">
    <property type="entry name" value="Winged helix' DNA-binding domain"/>
    <property type="match status" value="1"/>
</dbReference>
<evidence type="ECO:0000256" key="1">
    <source>
        <dbReference type="ARBA" id="ARBA00023015"/>
    </source>
</evidence>
<accession>A0AA95SAW2</accession>
<dbReference type="FunFam" id="1.10.10.10:FF:000056">
    <property type="entry name" value="IclR family transcriptional regulator"/>
    <property type="match status" value="1"/>
</dbReference>
<dbReference type="EMBL" id="CP126114">
    <property type="protein sequence ID" value="WHY85859.1"/>
    <property type="molecule type" value="Genomic_DNA"/>
</dbReference>
<dbReference type="InterPro" id="IPR050707">
    <property type="entry name" value="HTH_MetabolicPath_Reg"/>
</dbReference>
<keyword evidence="1" id="KW-0805">Transcription regulation</keyword>
<dbReference type="PROSITE" id="PS51078">
    <property type="entry name" value="ICLR_ED"/>
    <property type="match status" value="1"/>
</dbReference>
<dbReference type="Gene3D" id="3.30.450.40">
    <property type="match status" value="1"/>
</dbReference>
<dbReference type="GO" id="GO:0003700">
    <property type="term" value="F:DNA-binding transcription factor activity"/>
    <property type="evidence" value="ECO:0007669"/>
    <property type="project" value="TreeGrafter"/>
</dbReference>
<evidence type="ECO:0000313" key="8">
    <source>
        <dbReference type="EMBL" id="WHY85859.1"/>
    </source>
</evidence>
<dbReference type="InterPro" id="IPR036388">
    <property type="entry name" value="WH-like_DNA-bd_sf"/>
</dbReference>
<gene>
    <name evidence="8" type="ORF">QNH39_25210</name>
</gene>
<keyword evidence="2" id="KW-0238">DNA-binding</keyword>
<dbReference type="PANTHER" id="PTHR30136">
    <property type="entry name" value="HELIX-TURN-HELIX TRANSCRIPTIONAL REGULATOR, ICLR FAMILY"/>
    <property type="match status" value="1"/>
</dbReference>
<evidence type="ECO:0000256" key="5">
    <source>
        <dbReference type="ARBA" id="ARBA00070406"/>
    </source>
</evidence>
<dbReference type="RefSeq" id="WP_066092989.1">
    <property type="nucleotide sequence ID" value="NZ_CP126114.1"/>
</dbReference>
<evidence type="ECO:0000259" key="7">
    <source>
        <dbReference type="PROSITE" id="PS51078"/>
    </source>
</evidence>
<evidence type="ECO:0000256" key="4">
    <source>
        <dbReference type="ARBA" id="ARBA00058938"/>
    </source>
</evidence>
<keyword evidence="9" id="KW-1185">Reference proteome</keyword>
<dbReference type="SMART" id="SM00346">
    <property type="entry name" value="HTH_ICLR"/>
    <property type="match status" value="1"/>
</dbReference>
<proteinExistence type="predicted"/>
<dbReference type="KEGG" id="nnv:QNH39_25210"/>
<reference evidence="8" key="1">
    <citation type="submission" date="2023-05" db="EMBL/GenBank/DDBJ databases">
        <title>Comparative genomics of Bacillaceae isolates and their secondary metabolite potential.</title>
        <authorList>
            <person name="Song L."/>
            <person name="Nielsen L.J."/>
            <person name="Mohite O."/>
            <person name="Xu X."/>
            <person name="Weber T."/>
            <person name="Kovacs A.T."/>
        </authorList>
    </citation>
    <scope>NUCLEOTIDE SEQUENCE</scope>
    <source>
        <strain evidence="8">XLM17</strain>
    </source>
</reference>
<dbReference type="Proteomes" id="UP001178288">
    <property type="component" value="Chromosome"/>
</dbReference>
<dbReference type="InterPro" id="IPR036390">
    <property type="entry name" value="WH_DNA-bd_sf"/>
</dbReference>
<feature type="domain" description="HTH iclR-type" evidence="6">
    <location>
        <begin position="6"/>
        <end position="68"/>
    </location>
</feature>
<dbReference type="Pfam" id="PF01614">
    <property type="entry name" value="IclR_C"/>
    <property type="match status" value="1"/>
</dbReference>
<protein>
    <recommendedName>
        <fullName evidence="5">Glycerol operon regulatory protein</fullName>
    </recommendedName>
</protein>
<name>A0AA95SAW2_9BACI</name>
<comment type="function">
    <text evidence="4">May be an activator protein for the gylABX operon.</text>
</comment>
<dbReference type="InterPro" id="IPR014757">
    <property type="entry name" value="Tscrpt_reg_IclR_C"/>
</dbReference>
<feature type="domain" description="IclR-ED" evidence="7">
    <location>
        <begin position="69"/>
        <end position="252"/>
    </location>
</feature>
<dbReference type="AlphaFoldDB" id="A0AA95SAW2"/>